<feature type="transmembrane region" description="Helical" evidence="1">
    <location>
        <begin position="77"/>
        <end position="100"/>
    </location>
</feature>
<dbReference type="Proteomes" id="UP000198403">
    <property type="component" value="Unassembled WGS sequence"/>
</dbReference>
<gene>
    <name evidence="2" type="ORF">SAMN06272737_11529</name>
</gene>
<evidence type="ECO:0000256" key="1">
    <source>
        <dbReference type="SAM" id="Phobius"/>
    </source>
</evidence>
<accession>A0A238XR36</accession>
<feature type="transmembrane region" description="Helical" evidence="1">
    <location>
        <begin position="156"/>
        <end position="180"/>
    </location>
</feature>
<keyword evidence="1" id="KW-0812">Transmembrane</keyword>
<feature type="transmembrane region" description="Helical" evidence="1">
    <location>
        <begin position="120"/>
        <end position="144"/>
    </location>
</feature>
<reference evidence="2 3" key="1">
    <citation type="submission" date="2017-06" db="EMBL/GenBank/DDBJ databases">
        <authorList>
            <person name="Kim H.J."/>
            <person name="Triplett B.A."/>
        </authorList>
    </citation>
    <scope>NUCLEOTIDE SEQUENCE [LARGE SCALE GENOMIC DNA]</scope>
    <source>
        <strain evidence="2 3">DSM 44272</strain>
    </source>
</reference>
<protein>
    <recommendedName>
        <fullName evidence="4">DUF4386 domain-containing protein</fullName>
    </recommendedName>
</protein>
<sequence>MVAGVFFVVAAVAAIAAKLLWQPVLGNPDYVLGTGADTGVLLGGLLEFVTAVSVLGTGVALYPVVKRQNEGVALGYALGRVLEGATIVAGLATVMAVVALRRGNTGSTDDGTLVAAQESLVALHDAMFLLGPGLIIGVNTLLLAYLMYRSRLVPRWIAVIGLVGGPLVFVSSTAVLFGAYEQVSAFAGLGAFPVFAWEMSLAVYLIAKGFKPSPVDGRTAPPQAVLSPA</sequence>
<keyword evidence="1" id="KW-1133">Transmembrane helix</keyword>
<feature type="transmembrane region" description="Helical" evidence="1">
    <location>
        <begin position="40"/>
        <end position="65"/>
    </location>
</feature>
<organism evidence="2 3">
    <name type="scientific">Blastococcus mobilis</name>
    <dbReference type="NCBI Taxonomy" id="1938746"/>
    <lineage>
        <taxon>Bacteria</taxon>
        <taxon>Bacillati</taxon>
        <taxon>Actinomycetota</taxon>
        <taxon>Actinomycetes</taxon>
        <taxon>Geodermatophilales</taxon>
        <taxon>Geodermatophilaceae</taxon>
        <taxon>Blastococcus</taxon>
    </lineage>
</organism>
<keyword evidence="1" id="KW-0472">Membrane</keyword>
<dbReference type="Pfam" id="PF14329">
    <property type="entry name" value="DUF4386"/>
    <property type="match status" value="1"/>
</dbReference>
<evidence type="ECO:0000313" key="2">
    <source>
        <dbReference type="EMBL" id="SNR60981.1"/>
    </source>
</evidence>
<name>A0A238XR36_9ACTN</name>
<dbReference type="InterPro" id="IPR025495">
    <property type="entry name" value="DUF4386"/>
</dbReference>
<keyword evidence="3" id="KW-1185">Reference proteome</keyword>
<feature type="transmembrane region" description="Helical" evidence="1">
    <location>
        <begin position="186"/>
        <end position="207"/>
    </location>
</feature>
<evidence type="ECO:0008006" key="4">
    <source>
        <dbReference type="Google" id="ProtNLM"/>
    </source>
</evidence>
<dbReference type="AlphaFoldDB" id="A0A238XR36"/>
<evidence type="ECO:0000313" key="3">
    <source>
        <dbReference type="Proteomes" id="UP000198403"/>
    </source>
</evidence>
<dbReference type="EMBL" id="FZNO01000015">
    <property type="protein sequence ID" value="SNR60981.1"/>
    <property type="molecule type" value="Genomic_DNA"/>
</dbReference>
<proteinExistence type="predicted"/>